<name>A0A9N9CNU2_9GLOM</name>
<evidence type="ECO:0000256" key="1">
    <source>
        <dbReference type="SAM" id="MobiDB-lite"/>
    </source>
</evidence>
<keyword evidence="3" id="KW-1185">Reference proteome</keyword>
<gene>
    <name evidence="2" type="ORF">ALEPTO_LOCUS8341</name>
</gene>
<evidence type="ECO:0000313" key="2">
    <source>
        <dbReference type="EMBL" id="CAG8605642.1"/>
    </source>
</evidence>
<dbReference type="AlphaFoldDB" id="A0A9N9CNU2"/>
<feature type="compositionally biased region" description="Polar residues" evidence="1">
    <location>
        <begin position="37"/>
        <end position="47"/>
    </location>
</feature>
<feature type="compositionally biased region" description="Basic and acidic residues" evidence="1">
    <location>
        <begin position="20"/>
        <end position="33"/>
    </location>
</feature>
<evidence type="ECO:0000313" key="3">
    <source>
        <dbReference type="Proteomes" id="UP000789508"/>
    </source>
</evidence>
<organism evidence="2 3">
    <name type="scientific">Ambispora leptoticha</name>
    <dbReference type="NCBI Taxonomy" id="144679"/>
    <lineage>
        <taxon>Eukaryota</taxon>
        <taxon>Fungi</taxon>
        <taxon>Fungi incertae sedis</taxon>
        <taxon>Mucoromycota</taxon>
        <taxon>Glomeromycotina</taxon>
        <taxon>Glomeromycetes</taxon>
        <taxon>Archaeosporales</taxon>
        <taxon>Ambisporaceae</taxon>
        <taxon>Ambispora</taxon>
    </lineage>
</organism>
<sequence length="149" mass="16641">VITNVPKASSTKDIPDPSPDIEHSPTKSEELEIRCSASPSATSLPQDDTSKQIEVKSLPEVDICEEIDRYSDPSEVKIQVSAPDNSRSGDAIASEDSNYEYDFEDPYDNNEEEDDDGFCGFSDDDYEGYYYDLNTGETYTKSERSICAY</sequence>
<accession>A0A9N9CNU2</accession>
<dbReference type="EMBL" id="CAJVPS010004591">
    <property type="protein sequence ID" value="CAG8605642.1"/>
    <property type="molecule type" value="Genomic_DNA"/>
</dbReference>
<dbReference type="OrthoDB" id="2447474at2759"/>
<comment type="caution">
    <text evidence="2">The sequence shown here is derived from an EMBL/GenBank/DDBJ whole genome shotgun (WGS) entry which is preliminary data.</text>
</comment>
<feature type="compositionally biased region" description="Acidic residues" evidence="1">
    <location>
        <begin position="97"/>
        <end position="115"/>
    </location>
</feature>
<feature type="non-terminal residue" evidence="2">
    <location>
        <position position="1"/>
    </location>
</feature>
<feature type="region of interest" description="Disordered" evidence="1">
    <location>
        <begin position="81"/>
        <end position="115"/>
    </location>
</feature>
<reference evidence="2" key="1">
    <citation type="submission" date="2021-06" db="EMBL/GenBank/DDBJ databases">
        <authorList>
            <person name="Kallberg Y."/>
            <person name="Tangrot J."/>
            <person name="Rosling A."/>
        </authorList>
    </citation>
    <scope>NUCLEOTIDE SEQUENCE</scope>
    <source>
        <strain evidence="2">FL130A</strain>
    </source>
</reference>
<proteinExistence type="predicted"/>
<protein>
    <submittedName>
        <fullName evidence="2">14334_t:CDS:1</fullName>
    </submittedName>
</protein>
<feature type="region of interest" description="Disordered" evidence="1">
    <location>
        <begin position="1"/>
        <end position="57"/>
    </location>
</feature>
<dbReference type="Proteomes" id="UP000789508">
    <property type="component" value="Unassembled WGS sequence"/>
</dbReference>
<feature type="compositionally biased region" description="Polar residues" evidence="1">
    <location>
        <begin position="1"/>
        <end position="12"/>
    </location>
</feature>
<feature type="compositionally biased region" description="Basic and acidic residues" evidence="1">
    <location>
        <begin position="48"/>
        <end position="57"/>
    </location>
</feature>